<evidence type="ECO:0000313" key="2">
    <source>
        <dbReference type="Proteomes" id="UP001246858"/>
    </source>
</evidence>
<accession>A0ACC6L2Z7</accession>
<comment type="caution">
    <text evidence="1">The sequence shown here is derived from an EMBL/GenBank/DDBJ whole genome shotgun (WGS) entry which is preliminary data.</text>
</comment>
<gene>
    <name evidence="1" type="ORF">J2X78_004617</name>
</gene>
<evidence type="ECO:0000313" key="1">
    <source>
        <dbReference type="EMBL" id="MDR6786025.1"/>
    </source>
</evidence>
<reference evidence="1" key="1">
    <citation type="submission" date="2023-07" db="EMBL/GenBank/DDBJ databases">
        <title>Sorghum-associated microbial communities from plants grown in Nebraska, USA.</title>
        <authorList>
            <person name="Schachtman D."/>
        </authorList>
    </citation>
    <scope>NUCLEOTIDE SEQUENCE</scope>
    <source>
        <strain evidence="1">2697</strain>
    </source>
</reference>
<name>A0ACC6L2Z7_9SPHI</name>
<organism evidence="1 2">
    <name type="scientific">Pedobacter africanus</name>
    <dbReference type="NCBI Taxonomy" id="151894"/>
    <lineage>
        <taxon>Bacteria</taxon>
        <taxon>Pseudomonadati</taxon>
        <taxon>Bacteroidota</taxon>
        <taxon>Sphingobacteriia</taxon>
        <taxon>Sphingobacteriales</taxon>
        <taxon>Sphingobacteriaceae</taxon>
        <taxon>Pedobacter</taxon>
    </lineage>
</organism>
<protein>
    <submittedName>
        <fullName evidence="1">Thiol-disulfide isomerase/thioredoxin</fullName>
    </submittedName>
</protein>
<proteinExistence type="predicted"/>
<dbReference type="Proteomes" id="UP001246858">
    <property type="component" value="Unassembled WGS sequence"/>
</dbReference>
<sequence>MKKIICSLLLVILYTGAALAQTATINFNIKNAGSCNCTLSPQNDLSRYGKGRIPLPLDKNGQASYGLKITKPRSFNFYCERSKSDQWLSYSFFLSPGDQLTFNADMLARDYQITVTGKGSNNNQSIYSNSSRFDFEKFYGDTVPNRIISAILKEEAHHKTELEKYITRNKPTKEFIAAKKLNLTYWAASAYFSFKENNKFQIRQPYKRNSDKWQSVQDSLFNAQPFDNPNALSSRNYTLLIAEFLNRKKEALWTEQYENKDAFYKEWYGGDQLKGEEEYMADKSNALREKIINKYFKGKTAEHLYAHLIVDAIDNSDPKNLLDIYSRFKDQYPGSEYDAELKTIVNAVKKRQEQGLNDRMVFADSTAKQLNAFDDLLKLAKNKTVLVDLWGTWCSPCRQEIEKNSAELKKHFKGKGLEYFYVANYDASNTKAWKELISYFNLEGTHILASQALTKSVMNAVKGKGFPTYFLIKKDGSYELSKAGYPMERVKLIQQLEEALK</sequence>
<dbReference type="EMBL" id="JAVDTF010000005">
    <property type="protein sequence ID" value="MDR6786025.1"/>
    <property type="molecule type" value="Genomic_DNA"/>
</dbReference>
<keyword evidence="2" id="KW-1185">Reference proteome</keyword>
<keyword evidence="1" id="KW-0413">Isomerase</keyword>